<sequence length="287" mass="33096">MKRLLRVILTLFVAVSFAQNNKENKQQLLALKNANNYVYEGNKVVNDDFVLAEMEYRKAIYENPNAIAGSYNLGNAYYKSGNLDEALYRLEQAVNNSTSKAEKHKAFHNIGNILMQNKKCTEAVEAYKNALRNNPTDDETRYNLALAKECAKNEQENKDQNEDDNNKENKEDQQEKDQNEDKNKNNENEGDNKDEQENKDEGDEKEKEGDDKEDENGKPEDEKDDKGKQGDKKDDEKKQPPKPQPGKMSPQQIKNLLEAMNNQEQKVQEKMNAEKQKGIKVKTDKDW</sequence>
<dbReference type="InterPro" id="IPR019734">
    <property type="entry name" value="TPR_rpt"/>
</dbReference>
<feature type="region of interest" description="Disordered" evidence="2">
    <location>
        <begin position="151"/>
        <end position="287"/>
    </location>
</feature>
<gene>
    <name evidence="4" type="ORF">FUA26_03350</name>
</gene>
<dbReference type="Pfam" id="PF13374">
    <property type="entry name" value="TPR_10"/>
    <property type="match status" value="1"/>
</dbReference>
<feature type="signal peptide" evidence="3">
    <location>
        <begin position="1"/>
        <end position="18"/>
    </location>
</feature>
<feature type="compositionally biased region" description="Basic and acidic residues" evidence="2">
    <location>
        <begin position="202"/>
        <end position="239"/>
    </location>
</feature>
<evidence type="ECO:0000256" key="3">
    <source>
        <dbReference type="SAM" id="SignalP"/>
    </source>
</evidence>
<evidence type="ECO:0000256" key="1">
    <source>
        <dbReference type="PROSITE-ProRule" id="PRU00339"/>
    </source>
</evidence>
<protein>
    <submittedName>
        <fullName evidence="4">Tetratricopeptide repeat protein</fullName>
    </submittedName>
</protein>
<organism evidence="4 5">
    <name type="scientific">Seonamhaeicola algicola</name>
    <dbReference type="NCBI Taxonomy" id="1719036"/>
    <lineage>
        <taxon>Bacteria</taxon>
        <taxon>Pseudomonadati</taxon>
        <taxon>Bacteroidota</taxon>
        <taxon>Flavobacteriia</taxon>
        <taxon>Flavobacteriales</taxon>
        <taxon>Flavobacteriaceae</taxon>
    </lineage>
</organism>
<keyword evidence="1" id="KW-0802">TPR repeat</keyword>
<feature type="chain" id="PRO_5022754207" evidence="3">
    <location>
        <begin position="19"/>
        <end position="287"/>
    </location>
</feature>
<dbReference type="Gene3D" id="1.25.40.10">
    <property type="entry name" value="Tetratricopeptide repeat domain"/>
    <property type="match status" value="2"/>
</dbReference>
<feature type="compositionally biased region" description="Basic and acidic residues" evidence="2">
    <location>
        <begin position="151"/>
        <end position="196"/>
    </location>
</feature>
<dbReference type="OrthoDB" id="1525165at2"/>
<proteinExistence type="predicted"/>
<dbReference type="EMBL" id="VOSC01000012">
    <property type="protein sequence ID" value="TXE12846.1"/>
    <property type="molecule type" value="Genomic_DNA"/>
</dbReference>
<feature type="compositionally biased region" description="Polar residues" evidence="2">
    <location>
        <begin position="249"/>
        <end position="265"/>
    </location>
</feature>
<evidence type="ECO:0000313" key="4">
    <source>
        <dbReference type="EMBL" id="TXE12846.1"/>
    </source>
</evidence>
<keyword evidence="5" id="KW-1185">Reference proteome</keyword>
<name>A0A5C7AVM9_9FLAO</name>
<comment type="caution">
    <text evidence="4">The sequence shown here is derived from an EMBL/GenBank/DDBJ whole genome shotgun (WGS) entry which is preliminary data.</text>
</comment>
<dbReference type="SUPFAM" id="SSF48452">
    <property type="entry name" value="TPR-like"/>
    <property type="match status" value="1"/>
</dbReference>
<keyword evidence="3" id="KW-0732">Signal</keyword>
<reference evidence="5" key="1">
    <citation type="submission" date="2019-08" db="EMBL/GenBank/DDBJ databases">
        <title>Seonamhaeicola sediminis sp. nov., isolated from marine sediment.</title>
        <authorList>
            <person name="Cao W.R."/>
        </authorList>
    </citation>
    <scope>NUCLEOTIDE SEQUENCE [LARGE SCALE GENOMIC DNA]</scope>
    <source>
        <strain evidence="5">Gy8</strain>
    </source>
</reference>
<evidence type="ECO:0000256" key="2">
    <source>
        <dbReference type="SAM" id="MobiDB-lite"/>
    </source>
</evidence>
<feature type="repeat" description="TPR" evidence="1">
    <location>
        <begin position="104"/>
        <end position="137"/>
    </location>
</feature>
<dbReference type="InterPro" id="IPR011990">
    <property type="entry name" value="TPR-like_helical_dom_sf"/>
</dbReference>
<accession>A0A5C7AVM9</accession>
<dbReference type="RefSeq" id="WP_147131552.1">
    <property type="nucleotide sequence ID" value="NZ_VOSC01000012.1"/>
</dbReference>
<feature type="compositionally biased region" description="Basic and acidic residues" evidence="2">
    <location>
        <begin position="266"/>
        <end position="287"/>
    </location>
</feature>
<dbReference type="AlphaFoldDB" id="A0A5C7AVM9"/>
<evidence type="ECO:0000313" key="5">
    <source>
        <dbReference type="Proteomes" id="UP000321790"/>
    </source>
</evidence>
<dbReference type="Proteomes" id="UP000321790">
    <property type="component" value="Unassembled WGS sequence"/>
</dbReference>
<dbReference type="SMART" id="SM00028">
    <property type="entry name" value="TPR"/>
    <property type="match status" value="2"/>
</dbReference>
<dbReference type="Pfam" id="PF13414">
    <property type="entry name" value="TPR_11"/>
    <property type="match status" value="1"/>
</dbReference>
<feature type="repeat" description="TPR" evidence="1">
    <location>
        <begin position="67"/>
        <end position="100"/>
    </location>
</feature>
<dbReference type="PROSITE" id="PS50005">
    <property type="entry name" value="TPR"/>
    <property type="match status" value="2"/>
</dbReference>